<evidence type="ECO:0000313" key="2">
    <source>
        <dbReference type="EMBL" id="KZV82839.1"/>
    </source>
</evidence>
<dbReference type="InterPro" id="IPR036047">
    <property type="entry name" value="F-box-like_dom_sf"/>
</dbReference>
<keyword evidence="3" id="KW-1185">Reference proteome</keyword>
<organism evidence="2 3">
    <name type="scientific">Exidia glandulosa HHB12029</name>
    <dbReference type="NCBI Taxonomy" id="1314781"/>
    <lineage>
        <taxon>Eukaryota</taxon>
        <taxon>Fungi</taxon>
        <taxon>Dikarya</taxon>
        <taxon>Basidiomycota</taxon>
        <taxon>Agaricomycotina</taxon>
        <taxon>Agaricomycetes</taxon>
        <taxon>Auriculariales</taxon>
        <taxon>Exidiaceae</taxon>
        <taxon>Exidia</taxon>
    </lineage>
</organism>
<proteinExistence type="predicted"/>
<protein>
    <recommendedName>
        <fullName evidence="1">F-box domain-containing protein</fullName>
    </recommendedName>
</protein>
<feature type="domain" description="F-box" evidence="1">
    <location>
        <begin position="62"/>
        <end position="109"/>
    </location>
</feature>
<accession>A0A165ZHR6</accession>
<dbReference type="PROSITE" id="PS50181">
    <property type="entry name" value="FBOX"/>
    <property type="match status" value="1"/>
</dbReference>
<name>A0A165ZHR6_EXIGL</name>
<evidence type="ECO:0000259" key="1">
    <source>
        <dbReference type="PROSITE" id="PS50181"/>
    </source>
</evidence>
<dbReference type="Pfam" id="PF12937">
    <property type="entry name" value="F-box-like"/>
    <property type="match status" value="1"/>
</dbReference>
<dbReference type="SUPFAM" id="SSF81383">
    <property type="entry name" value="F-box domain"/>
    <property type="match status" value="1"/>
</dbReference>
<dbReference type="Gene3D" id="1.20.1280.50">
    <property type="match status" value="1"/>
</dbReference>
<evidence type="ECO:0000313" key="3">
    <source>
        <dbReference type="Proteomes" id="UP000077266"/>
    </source>
</evidence>
<dbReference type="InParanoid" id="A0A165ZHR6"/>
<dbReference type="EMBL" id="KV426302">
    <property type="protein sequence ID" value="KZV82839.1"/>
    <property type="molecule type" value="Genomic_DNA"/>
</dbReference>
<reference evidence="2 3" key="1">
    <citation type="journal article" date="2016" name="Mol. Biol. Evol.">
        <title>Comparative Genomics of Early-Diverging Mushroom-Forming Fungi Provides Insights into the Origins of Lignocellulose Decay Capabilities.</title>
        <authorList>
            <person name="Nagy L.G."/>
            <person name="Riley R."/>
            <person name="Tritt A."/>
            <person name="Adam C."/>
            <person name="Daum C."/>
            <person name="Floudas D."/>
            <person name="Sun H."/>
            <person name="Yadav J.S."/>
            <person name="Pangilinan J."/>
            <person name="Larsson K.H."/>
            <person name="Matsuura K."/>
            <person name="Barry K."/>
            <person name="Labutti K."/>
            <person name="Kuo R."/>
            <person name="Ohm R.A."/>
            <person name="Bhattacharya S.S."/>
            <person name="Shirouzu T."/>
            <person name="Yoshinaga Y."/>
            <person name="Martin F.M."/>
            <person name="Grigoriev I.V."/>
            <person name="Hibbett D.S."/>
        </authorList>
    </citation>
    <scope>NUCLEOTIDE SEQUENCE [LARGE SCALE GENOMIC DNA]</scope>
    <source>
        <strain evidence="2 3">HHB12029</strain>
    </source>
</reference>
<dbReference type="OrthoDB" id="3365698at2759"/>
<dbReference type="Proteomes" id="UP000077266">
    <property type="component" value="Unassembled WGS sequence"/>
</dbReference>
<dbReference type="AlphaFoldDB" id="A0A165ZHR6"/>
<gene>
    <name evidence="2" type="ORF">EXIGLDRAFT_843408</name>
</gene>
<sequence>MATELHTDLVQAVQQIFRDARHNARVRNHTLNAEEWLLIAAEARTCFESAVACELRAHNQERVSQLQIPQELWVEVWGHLPMSDVVSISHVCHLWRSLALASPSLWSTLEVFSDMHVNDCDCEECGSIAKHCIVCKRCRRTPTLGTKNTKLVRHLLPRSKSCALSLIIRLSDYETKELARLITPHRRRLVRIECNDYDSRIMAAFLSHFEALRAVRELSTDGSAPPVSFMKKIKLPSLQQLKVKGTPFNDRYDYASGRLVFPSVTRLDYILPYGKYETLISTLEVVPNLKALDLDGSNDSKPINLDYPRLSQLTADLDGVQLRRLAINTYSLAMALYTPQRRSFAVELVWGAEPRSVPFYSIFADLCDDVQLSICSGLFDDPKAASRYFRRPSVPIRVWNLHGTDSHGRHRRITRHPKDGLETLWEHLSPSDLSALCIDGVLVPTAFEASTGCWELHELTINNSNADSLSFANDGDVPWVPELRVLRVTAPASSDDTPPAIPAAHLESFIRKARIVGGILSKLVLVNVEIHGDQSGLRTLVYPGVPGGRL</sequence>
<dbReference type="InterPro" id="IPR001810">
    <property type="entry name" value="F-box_dom"/>
</dbReference>